<feature type="transmembrane region" description="Helical" evidence="2">
    <location>
        <begin position="30"/>
        <end position="54"/>
    </location>
</feature>
<accession>A0A6J4QAY8</accession>
<name>A0A6J4QAY8_9ACTN</name>
<proteinExistence type="predicted"/>
<keyword evidence="2" id="KW-0812">Transmembrane</keyword>
<reference evidence="3" key="1">
    <citation type="submission" date="2020-02" db="EMBL/GenBank/DDBJ databases">
        <authorList>
            <person name="Meier V. D."/>
        </authorList>
    </citation>
    <scope>NUCLEOTIDE SEQUENCE</scope>
    <source>
        <strain evidence="3">AVDCRST_MAG28</strain>
    </source>
</reference>
<organism evidence="3">
    <name type="scientific">uncultured Rubrobacteraceae bacterium</name>
    <dbReference type="NCBI Taxonomy" id="349277"/>
    <lineage>
        <taxon>Bacteria</taxon>
        <taxon>Bacillati</taxon>
        <taxon>Actinomycetota</taxon>
        <taxon>Rubrobacteria</taxon>
        <taxon>Rubrobacterales</taxon>
        <taxon>Rubrobacteraceae</taxon>
        <taxon>environmental samples</taxon>
    </lineage>
</organism>
<evidence type="ECO:0000313" key="3">
    <source>
        <dbReference type="EMBL" id="CAA9436727.1"/>
    </source>
</evidence>
<feature type="compositionally biased region" description="Basic and acidic residues" evidence="1">
    <location>
        <begin position="67"/>
        <end position="82"/>
    </location>
</feature>
<sequence>MLDELRDNKRDQAFDVGGSGVSGLYEVATWFVYALAAIMLLAASVAAVLAGLGLKFVATFLRELGEGREEGDTQHAEDDPRTPTRAKGSR</sequence>
<evidence type="ECO:0000256" key="1">
    <source>
        <dbReference type="SAM" id="MobiDB-lite"/>
    </source>
</evidence>
<keyword evidence="2" id="KW-1133">Transmembrane helix</keyword>
<evidence type="ECO:0000256" key="2">
    <source>
        <dbReference type="SAM" id="Phobius"/>
    </source>
</evidence>
<dbReference type="AlphaFoldDB" id="A0A6J4QAY8"/>
<protein>
    <submittedName>
        <fullName evidence="3">Uncharacterized protein</fullName>
    </submittedName>
</protein>
<feature type="region of interest" description="Disordered" evidence="1">
    <location>
        <begin position="67"/>
        <end position="90"/>
    </location>
</feature>
<dbReference type="EMBL" id="CADCVE010000004">
    <property type="protein sequence ID" value="CAA9436727.1"/>
    <property type="molecule type" value="Genomic_DNA"/>
</dbReference>
<gene>
    <name evidence="3" type="ORF">AVDCRST_MAG28-18</name>
</gene>
<keyword evidence="2" id="KW-0472">Membrane</keyword>